<dbReference type="Pfam" id="PF09832">
    <property type="entry name" value="DUF2059"/>
    <property type="match status" value="1"/>
</dbReference>
<keyword evidence="1" id="KW-0732">Signal</keyword>
<comment type="caution">
    <text evidence="3">The sequence shown here is derived from an EMBL/GenBank/DDBJ whole genome shotgun (WGS) entry which is preliminary data.</text>
</comment>
<name>A0ABT3FVK8_9BACT</name>
<proteinExistence type="predicted"/>
<protein>
    <submittedName>
        <fullName evidence="3">DUF2059 domain-containing protein</fullName>
    </submittedName>
</protein>
<dbReference type="InterPro" id="IPR018637">
    <property type="entry name" value="DUF2059"/>
</dbReference>
<evidence type="ECO:0000256" key="1">
    <source>
        <dbReference type="SAM" id="SignalP"/>
    </source>
</evidence>
<sequence>MKSTLLLSLSFFLVCGAVSAQAKTPVETLLEVTRYEETAIESAVAAFDGMIDQLKQQGVPEAAIKEIRTEARALYVKIFSGKEMRTKTEELYTKHFTEEEILELTEFYRTPLGQKTLSATPAIMTDVMKIAMPAIQKEMPTFQQKIGEIVEKHTAGAPGKKDAE</sequence>
<keyword evidence="4" id="KW-1185">Reference proteome</keyword>
<evidence type="ECO:0000313" key="4">
    <source>
        <dbReference type="Proteomes" id="UP001207930"/>
    </source>
</evidence>
<dbReference type="EMBL" id="JAPDDS010000019">
    <property type="protein sequence ID" value="MCW1887582.1"/>
    <property type="molecule type" value="Genomic_DNA"/>
</dbReference>
<reference evidence="3 4" key="1">
    <citation type="submission" date="2022-10" db="EMBL/GenBank/DDBJ databases">
        <title>Luteolibacter flavescens strain MCCC 1K03193, whole genome shotgun sequencing project.</title>
        <authorList>
            <person name="Zhao G."/>
            <person name="Shen L."/>
        </authorList>
    </citation>
    <scope>NUCLEOTIDE SEQUENCE [LARGE SCALE GENOMIC DNA]</scope>
    <source>
        <strain evidence="3 4">MCCC 1K03193</strain>
    </source>
</reference>
<feature type="domain" description="DUF2059" evidence="2">
    <location>
        <begin position="83"/>
        <end position="137"/>
    </location>
</feature>
<evidence type="ECO:0000313" key="3">
    <source>
        <dbReference type="EMBL" id="MCW1887582.1"/>
    </source>
</evidence>
<dbReference type="RefSeq" id="WP_264503537.1">
    <property type="nucleotide sequence ID" value="NZ_JAPDDS010000019.1"/>
</dbReference>
<organism evidence="3 4">
    <name type="scientific">Luteolibacter flavescens</name>
    <dbReference type="NCBI Taxonomy" id="1859460"/>
    <lineage>
        <taxon>Bacteria</taxon>
        <taxon>Pseudomonadati</taxon>
        <taxon>Verrucomicrobiota</taxon>
        <taxon>Verrucomicrobiia</taxon>
        <taxon>Verrucomicrobiales</taxon>
        <taxon>Verrucomicrobiaceae</taxon>
        <taxon>Luteolibacter</taxon>
    </lineage>
</organism>
<accession>A0ABT3FVK8</accession>
<gene>
    <name evidence="3" type="ORF">OKA04_22790</name>
</gene>
<evidence type="ECO:0000259" key="2">
    <source>
        <dbReference type="Pfam" id="PF09832"/>
    </source>
</evidence>
<feature type="signal peptide" evidence="1">
    <location>
        <begin position="1"/>
        <end position="22"/>
    </location>
</feature>
<feature type="chain" id="PRO_5045607694" evidence="1">
    <location>
        <begin position="23"/>
        <end position="164"/>
    </location>
</feature>
<dbReference type="Proteomes" id="UP001207930">
    <property type="component" value="Unassembled WGS sequence"/>
</dbReference>